<dbReference type="RefSeq" id="WP_100455293.1">
    <property type="nucleotide sequence ID" value="NZ_UHID01000006.1"/>
</dbReference>
<dbReference type="EMBL" id="UHID01000006">
    <property type="protein sequence ID" value="SUP57830.1"/>
    <property type="molecule type" value="Genomic_DNA"/>
</dbReference>
<evidence type="ECO:0000313" key="1">
    <source>
        <dbReference type="EMBL" id="SUP57830.1"/>
    </source>
</evidence>
<name>A0A380P1S2_STRGR</name>
<dbReference type="GeneID" id="95073694"/>
<accession>A0A380P1S2</accession>
<evidence type="ECO:0000313" key="2">
    <source>
        <dbReference type="Proteomes" id="UP000254150"/>
    </source>
</evidence>
<reference evidence="1 2" key="1">
    <citation type="submission" date="2018-06" db="EMBL/GenBank/DDBJ databases">
        <authorList>
            <consortium name="Pathogen Informatics"/>
            <person name="Doyle S."/>
        </authorList>
    </citation>
    <scope>NUCLEOTIDE SEQUENCE [LARGE SCALE GENOMIC DNA]</scope>
    <source>
        <strain evidence="1 2">NCTC7807</strain>
    </source>
</reference>
<dbReference type="Proteomes" id="UP000254150">
    <property type="component" value="Unassembled WGS sequence"/>
</dbReference>
<protein>
    <submittedName>
        <fullName evidence="1">Uncharacterized protein</fullName>
    </submittedName>
</protein>
<dbReference type="AlphaFoldDB" id="A0A380P1S2"/>
<proteinExistence type="predicted"/>
<gene>
    <name evidence="1" type="ORF">NCTC7807_03391</name>
</gene>
<organism evidence="1 2">
    <name type="scientific">Streptomyces griseus</name>
    <dbReference type="NCBI Taxonomy" id="1911"/>
    <lineage>
        <taxon>Bacteria</taxon>
        <taxon>Bacillati</taxon>
        <taxon>Actinomycetota</taxon>
        <taxon>Actinomycetes</taxon>
        <taxon>Kitasatosporales</taxon>
        <taxon>Streptomycetaceae</taxon>
        <taxon>Streptomyces</taxon>
    </lineage>
</organism>
<sequence>MPAPTGFTWTSRADGTVVITHRGRKAATLRAERAAKFTEEVEAGDPQEVMARWTGAYKFGNERTAREHPRNRGRRGRG</sequence>